<organism evidence="2 3">
    <name type="scientific">Kalanchoe fedtschenkoi</name>
    <name type="common">Lavender scallops</name>
    <name type="synonym">South American air plant</name>
    <dbReference type="NCBI Taxonomy" id="63787"/>
    <lineage>
        <taxon>Eukaryota</taxon>
        <taxon>Viridiplantae</taxon>
        <taxon>Streptophyta</taxon>
        <taxon>Embryophyta</taxon>
        <taxon>Tracheophyta</taxon>
        <taxon>Spermatophyta</taxon>
        <taxon>Magnoliopsida</taxon>
        <taxon>eudicotyledons</taxon>
        <taxon>Gunneridae</taxon>
        <taxon>Pentapetalae</taxon>
        <taxon>Saxifragales</taxon>
        <taxon>Crassulaceae</taxon>
        <taxon>Kalanchoe</taxon>
    </lineage>
</organism>
<protein>
    <submittedName>
        <fullName evidence="2">Uncharacterized protein</fullName>
    </submittedName>
</protein>
<name>A0A7N0UN67_KALFE</name>
<proteinExistence type="predicted"/>
<dbReference type="AlphaFoldDB" id="A0A7N0UN67"/>
<dbReference type="EnsemblPlants" id="Kaladp0076s0099.1.v1.1">
    <property type="protein sequence ID" value="Kaladp0076s0099.1.v1.1"/>
    <property type="gene ID" value="Kaladp0076s0099.v1.1"/>
</dbReference>
<keyword evidence="3" id="KW-1185">Reference proteome</keyword>
<feature type="region of interest" description="Disordered" evidence="1">
    <location>
        <begin position="112"/>
        <end position="133"/>
    </location>
</feature>
<evidence type="ECO:0000313" key="2">
    <source>
        <dbReference type="EnsemblPlants" id="Kaladp0076s0099.1.v1.1"/>
    </source>
</evidence>
<dbReference type="Gramene" id="Kaladp0076s0099.1.v1.1">
    <property type="protein sequence ID" value="Kaladp0076s0099.1.v1.1"/>
    <property type="gene ID" value="Kaladp0076s0099.v1.1"/>
</dbReference>
<evidence type="ECO:0000256" key="1">
    <source>
        <dbReference type="SAM" id="MobiDB-lite"/>
    </source>
</evidence>
<accession>A0A7N0UN67</accession>
<sequence length="133" mass="14540">MDKSGASDSFLLFNLISNYINNPTLHPVTKPELVLSAFEPQRLQLSANISSFVGGSAKPGGAMIMSSGIAEVYAVRMLHKEMERREKVEGGGNQRSSRSIYSGCFSFGKKKKKKQVYAQPEDVDHPPSLPVGH</sequence>
<reference evidence="2" key="1">
    <citation type="submission" date="2021-01" db="UniProtKB">
        <authorList>
            <consortium name="EnsemblPlants"/>
        </authorList>
    </citation>
    <scope>IDENTIFICATION</scope>
</reference>
<evidence type="ECO:0000313" key="3">
    <source>
        <dbReference type="Proteomes" id="UP000594263"/>
    </source>
</evidence>
<dbReference type="Proteomes" id="UP000594263">
    <property type="component" value="Unplaced"/>
</dbReference>